<evidence type="ECO:0000313" key="2">
    <source>
        <dbReference type="Proteomes" id="UP000499080"/>
    </source>
</evidence>
<protein>
    <submittedName>
        <fullName evidence="1">Uncharacterized protein</fullName>
    </submittedName>
</protein>
<evidence type="ECO:0000313" key="1">
    <source>
        <dbReference type="EMBL" id="GBN50717.1"/>
    </source>
</evidence>
<accession>A0A4Y2PKJ7</accession>
<proteinExistence type="predicted"/>
<sequence>AVRNNIMFSAATIGMEEEIFEQV</sequence>
<reference evidence="1 2" key="1">
    <citation type="journal article" date="2019" name="Sci. Rep.">
        <title>Orb-weaving spider Araneus ventricosus genome elucidates the spidroin gene catalogue.</title>
        <authorList>
            <person name="Kono N."/>
            <person name="Nakamura H."/>
            <person name="Ohtoshi R."/>
            <person name="Moran D.A.P."/>
            <person name="Shinohara A."/>
            <person name="Yoshida Y."/>
            <person name="Fujiwara M."/>
            <person name="Mori M."/>
            <person name="Tomita M."/>
            <person name="Arakawa K."/>
        </authorList>
    </citation>
    <scope>NUCLEOTIDE SEQUENCE [LARGE SCALE GENOMIC DNA]</scope>
</reference>
<dbReference type="AlphaFoldDB" id="A0A4Y2PKJ7"/>
<dbReference type="EMBL" id="BGPR01133173">
    <property type="protein sequence ID" value="GBN50717.1"/>
    <property type="molecule type" value="Genomic_DNA"/>
</dbReference>
<comment type="caution">
    <text evidence="1">The sequence shown here is derived from an EMBL/GenBank/DDBJ whole genome shotgun (WGS) entry which is preliminary data.</text>
</comment>
<keyword evidence="2" id="KW-1185">Reference proteome</keyword>
<name>A0A4Y2PKJ7_ARAVE</name>
<organism evidence="1 2">
    <name type="scientific">Araneus ventricosus</name>
    <name type="common">Orbweaver spider</name>
    <name type="synonym">Epeira ventricosa</name>
    <dbReference type="NCBI Taxonomy" id="182803"/>
    <lineage>
        <taxon>Eukaryota</taxon>
        <taxon>Metazoa</taxon>
        <taxon>Ecdysozoa</taxon>
        <taxon>Arthropoda</taxon>
        <taxon>Chelicerata</taxon>
        <taxon>Arachnida</taxon>
        <taxon>Araneae</taxon>
        <taxon>Araneomorphae</taxon>
        <taxon>Entelegynae</taxon>
        <taxon>Araneoidea</taxon>
        <taxon>Araneidae</taxon>
        <taxon>Araneus</taxon>
    </lineage>
</organism>
<dbReference type="Proteomes" id="UP000499080">
    <property type="component" value="Unassembled WGS sequence"/>
</dbReference>
<gene>
    <name evidence="1" type="ORF">AVEN_37409_1</name>
</gene>
<feature type="non-terminal residue" evidence="1">
    <location>
        <position position="1"/>
    </location>
</feature>